<dbReference type="Proteomes" id="UP000825051">
    <property type="component" value="Chromosome"/>
</dbReference>
<feature type="transmembrane region" description="Helical" evidence="6">
    <location>
        <begin position="298"/>
        <end position="315"/>
    </location>
</feature>
<evidence type="ECO:0000256" key="4">
    <source>
        <dbReference type="ARBA" id="ARBA00022989"/>
    </source>
</evidence>
<organism evidence="7 8">
    <name type="scientific">Horticoccus luteus</name>
    <dbReference type="NCBI Taxonomy" id="2862869"/>
    <lineage>
        <taxon>Bacteria</taxon>
        <taxon>Pseudomonadati</taxon>
        <taxon>Verrucomicrobiota</taxon>
        <taxon>Opitutia</taxon>
        <taxon>Opitutales</taxon>
        <taxon>Opitutaceae</taxon>
        <taxon>Horticoccus</taxon>
    </lineage>
</organism>
<dbReference type="GO" id="GO:0043190">
    <property type="term" value="C:ATP-binding cassette (ABC) transporter complex"/>
    <property type="evidence" value="ECO:0007669"/>
    <property type="project" value="TreeGrafter"/>
</dbReference>
<dbReference type="Pfam" id="PF03739">
    <property type="entry name" value="LptF_LptG"/>
    <property type="match status" value="1"/>
</dbReference>
<dbReference type="AlphaFoldDB" id="A0A8F9XJR1"/>
<dbReference type="GO" id="GO:0015920">
    <property type="term" value="P:lipopolysaccharide transport"/>
    <property type="evidence" value="ECO:0007669"/>
    <property type="project" value="TreeGrafter"/>
</dbReference>
<dbReference type="PANTHER" id="PTHR33529">
    <property type="entry name" value="SLR0882 PROTEIN-RELATED"/>
    <property type="match status" value="1"/>
</dbReference>
<sequence length="380" mass="42772">MNLLSRHLLASVLLTCGLAVGLFEFILIAGNAIQDLLDHVLAGQFPLGTVLRLVGLLVPYVITYALPLGTLCGVLLVLGRLSADNEITAMRAVGRSVGQISRPILLFGALGAVFTLFVNFVAMPHARVQYHREYAEALRSNPLSFLVPRTFISDFPGYVLYVGDKHGSEMRDFWLWQLDSQQRVVSLVRAEAGKFDYDEATDTLLLTLTHATAERRDSKNPEEFGNAPLTFNFEQTSERLSLDRLLSRRGGFRQKLQWMTYPELQAQLAKFSQPVPPADRKEQARDRMKVQITIQEKITQAVAVFSFAALAIPLGIRISRRETSANLGLAVLLAGGYYFLTVMIGWLDRHPEYRPDLLQWLPNVLFLGLALWLFRRIDRN</sequence>
<feature type="transmembrane region" description="Helical" evidence="6">
    <location>
        <begin position="104"/>
        <end position="123"/>
    </location>
</feature>
<keyword evidence="2" id="KW-1003">Cell membrane</keyword>
<feature type="transmembrane region" description="Helical" evidence="6">
    <location>
        <begin position="53"/>
        <end position="83"/>
    </location>
</feature>
<protein>
    <submittedName>
        <fullName evidence="7">LptF/LptG family permease</fullName>
    </submittedName>
</protein>
<accession>A0A8F9XJR1</accession>
<evidence type="ECO:0000313" key="7">
    <source>
        <dbReference type="EMBL" id="QYM78938.1"/>
    </source>
</evidence>
<dbReference type="KEGG" id="ole:K0B96_16790"/>
<keyword evidence="3 6" id="KW-0812">Transmembrane</keyword>
<keyword evidence="8" id="KW-1185">Reference proteome</keyword>
<proteinExistence type="predicted"/>
<dbReference type="RefSeq" id="WP_220162154.1">
    <property type="nucleotide sequence ID" value="NZ_CP080507.1"/>
</dbReference>
<keyword evidence="5 6" id="KW-0472">Membrane</keyword>
<keyword evidence="4 6" id="KW-1133">Transmembrane helix</keyword>
<dbReference type="EMBL" id="CP080507">
    <property type="protein sequence ID" value="QYM78938.1"/>
    <property type="molecule type" value="Genomic_DNA"/>
</dbReference>
<name>A0A8F9XJR1_9BACT</name>
<evidence type="ECO:0000256" key="6">
    <source>
        <dbReference type="SAM" id="Phobius"/>
    </source>
</evidence>
<evidence type="ECO:0000256" key="5">
    <source>
        <dbReference type="ARBA" id="ARBA00023136"/>
    </source>
</evidence>
<comment type="subcellular location">
    <subcellularLocation>
        <location evidence="1">Cell membrane</location>
        <topology evidence="1">Multi-pass membrane protein</topology>
    </subcellularLocation>
</comment>
<feature type="transmembrane region" description="Helical" evidence="6">
    <location>
        <begin position="327"/>
        <end position="345"/>
    </location>
</feature>
<feature type="transmembrane region" description="Helical" evidence="6">
    <location>
        <begin position="357"/>
        <end position="374"/>
    </location>
</feature>
<evidence type="ECO:0000313" key="8">
    <source>
        <dbReference type="Proteomes" id="UP000825051"/>
    </source>
</evidence>
<evidence type="ECO:0000256" key="1">
    <source>
        <dbReference type="ARBA" id="ARBA00004651"/>
    </source>
</evidence>
<evidence type="ECO:0000256" key="3">
    <source>
        <dbReference type="ARBA" id="ARBA00022692"/>
    </source>
</evidence>
<dbReference type="InterPro" id="IPR005495">
    <property type="entry name" value="LptG/LptF_permease"/>
</dbReference>
<dbReference type="PANTHER" id="PTHR33529:SF2">
    <property type="entry name" value="LIPOPOLYSACCHARIDE EXPORT SYSTEM PERMEASE PROTEIN LPTG"/>
    <property type="match status" value="1"/>
</dbReference>
<gene>
    <name evidence="7" type="ORF">K0B96_16790</name>
</gene>
<reference evidence="7" key="1">
    <citation type="submission" date="2021-08" db="EMBL/GenBank/DDBJ databases">
        <title>Genome of a novel bacterium of the phylum Verrucomicrobia, Oleiharenicola sp. KSB-15.</title>
        <authorList>
            <person name="Chung J.-H."/>
            <person name="Ahn J.-H."/>
            <person name="Yoon Y."/>
            <person name="Kim D.-Y."/>
            <person name="An S.-H."/>
            <person name="Park I."/>
            <person name="Yeon J."/>
        </authorList>
    </citation>
    <scope>NUCLEOTIDE SEQUENCE</scope>
    <source>
        <strain evidence="7">KSB-15</strain>
    </source>
</reference>
<evidence type="ECO:0000256" key="2">
    <source>
        <dbReference type="ARBA" id="ARBA00022475"/>
    </source>
</evidence>
<feature type="transmembrane region" description="Helical" evidence="6">
    <location>
        <begin position="12"/>
        <end position="33"/>
    </location>
</feature>